<dbReference type="Proteomes" id="UP000265618">
    <property type="component" value="Unassembled WGS sequence"/>
</dbReference>
<comment type="caution">
    <text evidence="1">The sequence shown here is derived from an EMBL/GenBank/DDBJ whole genome shotgun (WGS) entry which is preliminary data.</text>
</comment>
<evidence type="ECO:0000313" key="1">
    <source>
        <dbReference type="EMBL" id="GCA65403.1"/>
    </source>
</evidence>
<gene>
    <name evidence="1" type="ORF">KIPB_017039</name>
</gene>
<proteinExistence type="predicted"/>
<accession>A0A391P6V2</accession>
<evidence type="ECO:0000313" key="2">
    <source>
        <dbReference type="Proteomes" id="UP000265618"/>
    </source>
</evidence>
<dbReference type="AlphaFoldDB" id="A0A391P6V2"/>
<protein>
    <submittedName>
        <fullName evidence="1">Uncharacterized protein</fullName>
    </submittedName>
</protein>
<feature type="non-terminal residue" evidence="1">
    <location>
        <position position="54"/>
    </location>
</feature>
<name>A0A391P6V2_9EUKA</name>
<keyword evidence="2" id="KW-1185">Reference proteome</keyword>
<feature type="non-terminal residue" evidence="1">
    <location>
        <position position="1"/>
    </location>
</feature>
<organism evidence="1 2">
    <name type="scientific">Kipferlia bialata</name>
    <dbReference type="NCBI Taxonomy" id="797122"/>
    <lineage>
        <taxon>Eukaryota</taxon>
        <taxon>Metamonada</taxon>
        <taxon>Carpediemonas-like organisms</taxon>
        <taxon>Kipferlia</taxon>
    </lineage>
</organism>
<sequence>LLKDLDLTVLVSTANACNRAIRETLFTKAAERLANEATTRQTRKGLPSTSCTGL</sequence>
<dbReference type="EMBL" id="BDIP01010997">
    <property type="protein sequence ID" value="GCA65403.1"/>
    <property type="molecule type" value="Genomic_DNA"/>
</dbReference>
<reference evidence="1 2" key="1">
    <citation type="journal article" date="2018" name="PLoS ONE">
        <title>The draft genome of Kipferlia bialata reveals reductive genome evolution in fornicate parasites.</title>
        <authorList>
            <person name="Tanifuji G."/>
            <person name="Takabayashi S."/>
            <person name="Kume K."/>
            <person name="Takagi M."/>
            <person name="Nakayama T."/>
            <person name="Kamikawa R."/>
            <person name="Inagaki Y."/>
            <person name="Hashimoto T."/>
        </authorList>
    </citation>
    <scope>NUCLEOTIDE SEQUENCE [LARGE SCALE GENOMIC DNA]</scope>
    <source>
        <strain evidence="1">NY0173</strain>
    </source>
</reference>